<dbReference type="AlphaFoldDB" id="A0A1I7ZGM8"/>
<organism evidence="2 3">
    <name type="scientific">Steinernema glaseri</name>
    <dbReference type="NCBI Taxonomy" id="37863"/>
    <lineage>
        <taxon>Eukaryota</taxon>
        <taxon>Metazoa</taxon>
        <taxon>Ecdysozoa</taxon>
        <taxon>Nematoda</taxon>
        <taxon>Chromadorea</taxon>
        <taxon>Rhabditida</taxon>
        <taxon>Tylenchina</taxon>
        <taxon>Panagrolaimomorpha</taxon>
        <taxon>Strongyloidoidea</taxon>
        <taxon>Steinernematidae</taxon>
        <taxon>Steinernema</taxon>
    </lineage>
</organism>
<feature type="transmembrane region" description="Helical" evidence="1">
    <location>
        <begin position="98"/>
        <end position="116"/>
    </location>
</feature>
<evidence type="ECO:0000313" key="2">
    <source>
        <dbReference type="Proteomes" id="UP000095287"/>
    </source>
</evidence>
<dbReference type="WBParaSite" id="L893_g26346.t1">
    <property type="protein sequence ID" value="L893_g26346.t1"/>
    <property type="gene ID" value="L893_g26346"/>
</dbReference>
<keyword evidence="1" id="KW-1133">Transmembrane helix</keyword>
<reference evidence="3" key="1">
    <citation type="submission" date="2016-11" db="UniProtKB">
        <authorList>
            <consortium name="WormBaseParasite"/>
        </authorList>
    </citation>
    <scope>IDENTIFICATION</scope>
</reference>
<sequence>MAVAQVWHPWFNRDSFVIVSRSPMYLNNMDPSPPHEPLQQGSSPSVTGKYWGGAIDVVHESGRIAYNAIFWIVADVILYFCLKSAFGDSFSLGWRFTYYMTIFINIMAFACLYDGLKKKDYRYMILPICTHAINLGMAIALFMYAIYTVVGFSNQLEAEERKKLIRFVWATAKDVSIPETDVVTSIYQRTVALVYMASSLLFWVAYIHYEYWNMSILYKCHRYFYRLETSGQQPV</sequence>
<evidence type="ECO:0000313" key="3">
    <source>
        <dbReference type="WBParaSite" id="L893_g26346.t1"/>
    </source>
</evidence>
<evidence type="ECO:0000256" key="1">
    <source>
        <dbReference type="SAM" id="Phobius"/>
    </source>
</evidence>
<accession>A0A1I7ZGM8</accession>
<keyword evidence="1" id="KW-0812">Transmembrane</keyword>
<keyword evidence="2" id="KW-1185">Reference proteome</keyword>
<feature type="transmembrane region" description="Helical" evidence="1">
    <location>
        <begin position="123"/>
        <end position="147"/>
    </location>
</feature>
<name>A0A1I7ZGM8_9BILA</name>
<dbReference type="Proteomes" id="UP000095287">
    <property type="component" value="Unplaced"/>
</dbReference>
<proteinExistence type="predicted"/>
<feature type="transmembrane region" description="Helical" evidence="1">
    <location>
        <begin position="186"/>
        <end position="209"/>
    </location>
</feature>
<keyword evidence="1" id="KW-0472">Membrane</keyword>
<protein>
    <submittedName>
        <fullName evidence="3">XK-related protein</fullName>
    </submittedName>
</protein>
<feature type="transmembrane region" description="Helical" evidence="1">
    <location>
        <begin position="64"/>
        <end position="86"/>
    </location>
</feature>